<feature type="domain" description="Class II aldolase/adducin N-terminal" evidence="14">
    <location>
        <begin position="29"/>
        <end position="217"/>
    </location>
</feature>
<gene>
    <name evidence="15" type="ORF">CLOHYLEM_05943</name>
</gene>
<keyword evidence="9" id="KW-0119">Carbohydrate metabolism</keyword>
<proteinExistence type="inferred from homology"/>
<evidence type="ECO:0000313" key="15">
    <source>
        <dbReference type="EMBL" id="EEG73938.1"/>
    </source>
</evidence>
<dbReference type="InterPro" id="IPR036409">
    <property type="entry name" value="Aldolase_II/adducin_N_sf"/>
</dbReference>
<dbReference type="GO" id="GO:0016832">
    <property type="term" value="F:aldehyde-lyase activity"/>
    <property type="evidence" value="ECO:0007669"/>
    <property type="project" value="TreeGrafter"/>
</dbReference>
<organism evidence="15 16">
    <name type="scientific">[Clostridium] hylemonae DSM 15053</name>
    <dbReference type="NCBI Taxonomy" id="553973"/>
    <lineage>
        <taxon>Bacteria</taxon>
        <taxon>Bacillati</taxon>
        <taxon>Bacillota</taxon>
        <taxon>Clostridia</taxon>
        <taxon>Lachnospirales</taxon>
        <taxon>Lachnospiraceae</taxon>
    </lineage>
</organism>
<evidence type="ECO:0000313" key="16">
    <source>
        <dbReference type="Proteomes" id="UP000004893"/>
    </source>
</evidence>
<evidence type="ECO:0000259" key="14">
    <source>
        <dbReference type="SMART" id="SM01007"/>
    </source>
</evidence>
<dbReference type="InterPro" id="IPR050197">
    <property type="entry name" value="Aldolase_class_II_sugar_metab"/>
</dbReference>
<keyword evidence="5" id="KW-0479">Metal-binding</keyword>
<dbReference type="HOGENOM" id="CLU_006033_5_0_9"/>
<evidence type="ECO:0000256" key="8">
    <source>
        <dbReference type="ARBA" id="ARBA00023235"/>
    </source>
</evidence>
<comment type="cofactor">
    <cofactor evidence="2">
        <name>Zn(2+)</name>
        <dbReference type="ChEBI" id="CHEBI:29105"/>
    </cofactor>
</comment>
<keyword evidence="16" id="KW-1185">Reference proteome</keyword>
<evidence type="ECO:0000256" key="5">
    <source>
        <dbReference type="ARBA" id="ARBA00022723"/>
    </source>
</evidence>
<evidence type="ECO:0000256" key="4">
    <source>
        <dbReference type="ARBA" id="ARBA00013186"/>
    </source>
</evidence>
<evidence type="ECO:0000256" key="13">
    <source>
        <dbReference type="ARBA" id="ARBA00074961"/>
    </source>
</evidence>
<name>C0C1C4_9FIRM</name>
<evidence type="ECO:0000256" key="12">
    <source>
        <dbReference type="ARBA" id="ARBA00060520"/>
    </source>
</evidence>
<sequence length="252" mass="28470">MGTAAYGPVFGPHKQRGERRRKVLEALKKEVFEANMMLPKYGLVTFTWGNVSGIDREKGLFVIKPSGVEYDKLKAQDMVVMNLDGEKVEGEYNPSSDTETHLELYRAFPDMGGIVHTHSEWATSWAQAGRGIPCYGTTHADYMYGEIPCVRNLTREEIEEAYEKNTGLLIVEHFKGREYMAMPAVLCKNHGPFTWGKNAAEAVHNAVVLEEVAKMAARCELINPQVRPAPQELQDKHYYRKHGANAYYGQNK</sequence>
<evidence type="ECO:0000256" key="10">
    <source>
        <dbReference type="ARBA" id="ARBA00032206"/>
    </source>
</evidence>
<evidence type="ECO:0000256" key="11">
    <source>
        <dbReference type="ARBA" id="ARBA00053542"/>
    </source>
</evidence>
<dbReference type="PANTHER" id="PTHR22789">
    <property type="entry name" value="FUCULOSE PHOSPHATE ALDOLASE"/>
    <property type="match status" value="1"/>
</dbReference>
<reference evidence="15" key="2">
    <citation type="submission" date="2013-06" db="EMBL/GenBank/DDBJ databases">
        <title>Draft genome sequence of Clostridium hylemonae (DSM 15053).</title>
        <authorList>
            <person name="Sudarsanam P."/>
            <person name="Ley R."/>
            <person name="Guruge J."/>
            <person name="Turnbaugh P.J."/>
            <person name="Mahowald M."/>
            <person name="Liep D."/>
            <person name="Gordon J."/>
        </authorList>
    </citation>
    <scope>NUCLEOTIDE SEQUENCE</scope>
    <source>
        <strain evidence="15">DSM 15053</strain>
    </source>
</reference>
<comment type="function">
    <text evidence="11">Involved in the degradation of L-arabinose. Catalyzes the interconversion of L-ribulose 5-phosphate (LRu5P) and D-xylulose 5-phosphate (D-Xu5P) via a retroaldol/aldol mechanism (carbon-carbon bond cleavage analogous to a class II aldolase reaction).</text>
</comment>
<comment type="similarity">
    <text evidence="3">Belongs to the aldolase class II family. AraD/FucA subfamily.</text>
</comment>
<dbReference type="InterPro" id="IPR001303">
    <property type="entry name" value="Aldolase_II/adducin_N"/>
</dbReference>
<keyword evidence="7" id="KW-0054">Arabinose catabolism</keyword>
<dbReference type="NCBIfam" id="NF009003">
    <property type="entry name" value="PRK12348.1"/>
    <property type="match status" value="1"/>
</dbReference>
<dbReference type="NCBIfam" id="NF006047">
    <property type="entry name" value="PRK08193.1"/>
    <property type="match status" value="1"/>
</dbReference>
<comment type="caution">
    <text evidence="15">The sequence shown here is derived from an EMBL/GenBank/DDBJ whole genome shotgun (WGS) entry which is preliminary data.</text>
</comment>
<dbReference type="STRING" id="553973.CLOHYLEM_05943"/>
<dbReference type="PANTHER" id="PTHR22789:SF8">
    <property type="entry name" value="L-RIBULOSE-5-PHOSPHATE 4-EPIMERASE SGBE"/>
    <property type="match status" value="1"/>
</dbReference>
<dbReference type="GO" id="GO:0019568">
    <property type="term" value="P:arabinose catabolic process"/>
    <property type="evidence" value="ECO:0007669"/>
    <property type="project" value="UniProtKB-KW"/>
</dbReference>
<dbReference type="SUPFAM" id="SSF53639">
    <property type="entry name" value="AraD/HMP-PK domain-like"/>
    <property type="match status" value="1"/>
</dbReference>
<protein>
    <recommendedName>
        <fullName evidence="13">L-ribulose-5-phosphate 4-epimerase</fullName>
        <ecNumber evidence="4">5.1.3.4</ecNumber>
    </recommendedName>
    <alternativeName>
        <fullName evidence="10">Phosphoribulose isomerase</fullName>
    </alternativeName>
</protein>
<keyword evidence="8" id="KW-0413">Isomerase</keyword>
<dbReference type="GO" id="GO:0046872">
    <property type="term" value="F:metal ion binding"/>
    <property type="evidence" value="ECO:0007669"/>
    <property type="project" value="UniProtKB-KW"/>
</dbReference>
<dbReference type="GO" id="GO:0008742">
    <property type="term" value="F:L-ribulose-phosphate 4-epimerase activity"/>
    <property type="evidence" value="ECO:0007669"/>
    <property type="project" value="UniProtKB-EC"/>
</dbReference>
<dbReference type="Pfam" id="PF00596">
    <property type="entry name" value="Aldolase_II"/>
    <property type="match status" value="1"/>
</dbReference>
<evidence type="ECO:0000256" key="7">
    <source>
        <dbReference type="ARBA" id="ARBA00022935"/>
    </source>
</evidence>
<accession>C0C1C4</accession>
<dbReference type="Proteomes" id="UP000004893">
    <property type="component" value="Unassembled WGS sequence"/>
</dbReference>
<evidence type="ECO:0000256" key="6">
    <source>
        <dbReference type="ARBA" id="ARBA00022833"/>
    </source>
</evidence>
<keyword evidence="6" id="KW-0862">Zinc</keyword>
<dbReference type="FunFam" id="3.40.225.10:FF:000001">
    <property type="entry name" value="L-ribulose-5-phosphate 4-epimerase UlaF"/>
    <property type="match status" value="1"/>
</dbReference>
<dbReference type="Gene3D" id="3.40.225.10">
    <property type="entry name" value="Class II aldolase/adducin N-terminal domain"/>
    <property type="match status" value="1"/>
</dbReference>
<comment type="catalytic activity">
    <reaction evidence="1">
        <text>L-ribulose 5-phosphate = D-xylulose 5-phosphate</text>
        <dbReference type="Rhea" id="RHEA:22368"/>
        <dbReference type="ChEBI" id="CHEBI:57737"/>
        <dbReference type="ChEBI" id="CHEBI:58226"/>
        <dbReference type="EC" id="5.1.3.4"/>
    </reaction>
</comment>
<dbReference type="EMBL" id="ABYI02000022">
    <property type="protein sequence ID" value="EEG73938.1"/>
    <property type="molecule type" value="Genomic_DNA"/>
</dbReference>
<evidence type="ECO:0000256" key="3">
    <source>
        <dbReference type="ARBA" id="ARBA00010037"/>
    </source>
</evidence>
<comment type="pathway">
    <text evidence="12">Carbohydrate degradation; L-arabinose degradation via L-ribulose; D-xylulose 5-phosphate from L-arabinose (bacterial route): step 3/3.</text>
</comment>
<reference evidence="15" key="1">
    <citation type="submission" date="2009-02" db="EMBL/GenBank/DDBJ databases">
        <authorList>
            <person name="Fulton L."/>
            <person name="Clifton S."/>
            <person name="Fulton B."/>
            <person name="Xu J."/>
            <person name="Minx P."/>
            <person name="Pepin K.H."/>
            <person name="Johnson M."/>
            <person name="Bhonagiri V."/>
            <person name="Nash W.E."/>
            <person name="Mardis E.R."/>
            <person name="Wilson R.K."/>
        </authorList>
    </citation>
    <scope>NUCLEOTIDE SEQUENCE [LARGE SCALE GENOMIC DNA]</scope>
    <source>
        <strain evidence="15">DSM 15053</strain>
    </source>
</reference>
<dbReference type="SMART" id="SM01007">
    <property type="entry name" value="Aldolase_II"/>
    <property type="match status" value="1"/>
</dbReference>
<dbReference type="GO" id="GO:0005829">
    <property type="term" value="C:cytosol"/>
    <property type="evidence" value="ECO:0007669"/>
    <property type="project" value="TreeGrafter"/>
</dbReference>
<dbReference type="EC" id="5.1.3.4" evidence="4"/>
<evidence type="ECO:0000256" key="1">
    <source>
        <dbReference type="ARBA" id="ARBA00001726"/>
    </source>
</evidence>
<dbReference type="eggNOG" id="COG0235">
    <property type="taxonomic scope" value="Bacteria"/>
</dbReference>
<dbReference type="AlphaFoldDB" id="C0C1C4"/>
<dbReference type="CDD" id="cd00398">
    <property type="entry name" value="Aldolase_II"/>
    <property type="match status" value="1"/>
</dbReference>
<evidence type="ECO:0000256" key="9">
    <source>
        <dbReference type="ARBA" id="ARBA00023277"/>
    </source>
</evidence>
<evidence type="ECO:0000256" key="2">
    <source>
        <dbReference type="ARBA" id="ARBA00001947"/>
    </source>
</evidence>